<dbReference type="SMART" id="SM00822">
    <property type="entry name" value="PKS_KR"/>
    <property type="match status" value="1"/>
</dbReference>
<evidence type="ECO:0000259" key="2">
    <source>
        <dbReference type="SMART" id="SM00822"/>
    </source>
</evidence>
<evidence type="ECO:0000313" key="4">
    <source>
        <dbReference type="Proteomes" id="UP001359886"/>
    </source>
</evidence>
<keyword evidence="4" id="KW-1185">Reference proteome</keyword>
<comment type="similarity">
    <text evidence="1">Belongs to the short-chain dehydrogenases/reductases (SDR) family.</text>
</comment>
<dbReference type="InterPro" id="IPR002347">
    <property type="entry name" value="SDR_fam"/>
</dbReference>
<name>A0AAW9R6A4_9GAMM</name>
<evidence type="ECO:0000256" key="1">
    <source>
        <dbReference type="ARBA" id="ARBA00006484"/>
    </source>
</evidence>
<dbReference type="PRINTS" id="PR00080">
    <property type="entry name" value="SDRFAMILY"/>
</dbReference>
<dbReference type="PRINTS" id="PR00081">
    <property type="entry name" value="GDHRDH"/>
</dbReference>
<dbReference type="GO" id="GO:0016491">
    <property type="term" value="F:oxidoreductase activity"/>
    <property type="evidence" value="ECO:0007669"/>
    <property type="project" value="UniProtKB-KW"/>
</dbReference>
<dbReference type="FunFam" id="3.40.50.720:FF:000084">
    <property type="entry name" value="Short-chain dehydrogenase reductase"/>
    <property type="match status" value="1"/>
</dbReference>
<dbReference type="Pfam" id="PF13561">
    <property type="entry name" value="adh_short_C2"/>
    <property type="match status" value="1"/>
</dbReference>
<evidence type="ECO:0000313" key="3">
    <source>
        <dbReference type="EMBL" id="MEJ8566245.1"/>
    </source>
</evidence>
<dbReference type="PANTHER" id="PTHR43975:SF2">
    <property type="entry name" value="EG:BACR7A4.14 PROTEIN-RELATED"/>
    <property type="match status" value="1"/>
</dbReference>
<dbReference type="Proteomes" id="UP001359886">
    <property type="component" value="Unassembled WGS sequence"/>
</dbReference>
<protein>
    <submittedName>
        <fullName evidence="3">SDR family oxidoreductase</fullName>
        <ecNumber evidence="3">1.-.-.-</ecNumber>
    </submittedName>
</protein>
<proteinExistence type="inferred from homology"/>
<gene>
    <name evidence="3" type="ORF">V3330_01300</name>
</gene>
<dbReference type="EMBL" id="JAZHOG010000001">
    <property type="protein sequence ID" value="MEJ8566245.1"/>
    <property type="molecule type" value="Genomic_DNA"/>
</dbReference>
<dbReference type="InterPro" id="IPR036291">
    <property type="entry name" value="NAD(P)-bd_dom_sf"/>
</dbReference>
<accession>A0AAW9R6A4</accession>
<organism evidence="3 4">
    <name type="scientific">Elongatibacter sediminis</name>
    <dbReference type="NCBI Taxonomy" id="3119006"/>
    <lineage>
        <taxon>Bacteria</taxon>
        <taxon>Pseudomonadati</taxon>
        <taxon>Pseudomonadota</taxon>
        <taxon>Gammaproteobacteria</taxon>
        <taxon>Chromatiales</taxon>
        <taxon>Wenzhouxiangellaceae</taxon>
        <taxon>Elongatibacter</taxon>
    </lineage>
</organism>
<keyword evidence="3" id="KW-0560">Oxidoreductase</keyword>
<reference evidence="3 4" key="1">
    <citation type="submission" date="2024-02" db="EMBL/GenBank/DDBJ databases">
        <title>A novel Wenzhouxiangellaceae bacterium, isolated from coastal sediments.</title>
        <authorList>
            <person name="Du Z.-J."/>
            <person name="Ye Y.-Q."/>
            <person name="Zhang X.-Y."/>
        </authorList>
    </citation>
    <scope>NUCLEOTIDE SEQUENCE [LARGE SCALE GENOMIC DNA]</scope>
    <source>
        <strain evidence="3 4">CH-27</strain>
    </source>
</reference>
<dbReference type="PANTHER" id="PTHR43975">
    <property type="entry name" value="ZGC:101858"/>
    <property type="match status" value="1"/>
</dbReference>
<feature type="domain" description="Ketoreductase" evidence="2">
    <location>
        <begin position="13"/>
        <end position="206"/>
    </location>
</feature>
<dbReference type="InterPro" id="IPR057326">
    <property type="entry name" value="KR_dom"/>
</dbReference>
<comment type="caution">
    <text evidence="3">The sequence shown here is derived from an EMBL/GenBank/DDBJ whole genome shotgun (WGS) entry which is preliminary data.</text>
</comment>
<dbReference type="RefSeq" id="WP_354693568.1">
    <property type="nucleotide sequence ID" value="NZ_JAZHOG010000001.1"/>
</dbReference>
<sequence>MTDSTTKSQSTAPVAWITGAAAGIGRACAYRLVGEGYRVALTDRDPDRLAETAREIREAGGEVLTTTLDITDAPACDDTVRQIRSAWGRLDTLVANAGVQIGGTLTDTAPEDWQRILEVNLNGTAYCARSALPALLDQDRGSIVFVSSVNALVGTTGMTLYDMSKAAVLGLTRSLAAEYGESGIRVNAVCPGNTLTDFHLDAMAAKGVTAGEIRDMTRGYGLLGRIAEPPEIAAAIAFLAGPDASFVTGQVLAVDGGYSVKGADA</sequence>
<dbReference type="AlphaFoldDB" id="A0AAW9R6A4"/>
<dbReference type="SUPFAM" id="SSF51735">
    <property type="entry name" value="NAD(P)-binding Rossmann-fold domains"/>
    <property type="match status" value="1"/>
</dbReference>
<dbReference type="Gene3D" id="3.40.50.720">
    <property type="entry name" value="NAD(P)-binding Rossmann-like Domain"/>
    <property type="match status" value="1"/>
</dbReference>
<dbReference type="EC" id="1.-.-.-" evidence="3"/>
<dbReference type="CDD" id="cd05233">
    <property type="entry name" value="SDR_c"/>
    <property type="match status" value="1"/>
</dbReference>